<evidence type="ECO:0000313" key="14">
    <source>
        <dbReference type="Proteomes" id="UP001188597"/>
    </source>
</evidence>
<comment type="caution">
    <text evidence="13">The sequence shown here is derived from an EMBL/GenBank/DDBJ whole genome shotgun (WGS) entry which is preliminary data.</text>
</comment>
<dbReference type="GO" id="GO:0006906">
    <property type="term" value="P:vesicle fusion"/>
    <property type="evidence" value="ECO:0007669"/>
    <property type="project" value="TreeGrafter"/>
</dbReference>
<protein>
    <recommendedName>
        <fullName evidence="12">t-SNARE coiled-coil homology domain-containing protein</fullName>
    </recommendedName>
</protein>
<keyword evidence="8" id="KW-0175">Coiled coil</keyword>
<comment type="subcellular location">
    <subcellularLocation>
        <location evidence="1">Golgi apparatus membrane</location>
        <topology evidence="1">Single-pass type IV membrane protein</topology>
    </subcellularLocation>
</comment>
<dbReference type="SMART" id="SM00503">
    <property type="entry name" value="SynN"/>
    <property type="match status" value="1"/>
</dbReference>
<dbReference type="SMART" id="SM00397">
    <property type="entry name" value="t_SNARE"/>
    <property type="match status" value="1"/>
</dbReference>
<evidence type="ECO:0000256" key="1">
    <source>
        <dbReference type="ARBA" id="ARBA00004409"/>
    </source>
</evidence>
<feature type="region of interest" description="Disordered" evidence="11">
    <location>
        <begin position="282"/>
        <end position="303"/>
    </location>
</feature>
<keyword evidence="5" id="KW-0653">Protein transport</keyword>
<dbReference type="GO" id="GO:0000149">
    <property type="term" value="F:SNARE binding"/>
    <property type="evidence" value="ECO:0007669"/>
    <property type="project" value="TreeGrafter"/>
</dbReference>
<sequence>MATRNRTSQFSKYRDTLNCNRVPVTSSSAFGGPVIEMAPLFHRSNGSSYAPLSTEDPGPSRGWVGGFMCSVSDQRHYVTAPAEAQEGTRDEAETGWQHGEAEVTAIPARARVKIKFKKKTVTPLETTSLGDDIRVTGNDELFLSPDPVGIVRAACLTKPQEYLKGRQSTLYCFCSRDAFTVGLPPDWVDVSEEVAASIQRVRIKMAELVKAHAKALTPSFGDGREDQRMIEALTQEITVLLRRSEKSLQKLSAGGPSEDSNIRKNVQPLFLAAVADDRTVSGEERQLCDSGSEPARQDPDRSLATDLQNLSVELRKKQSTYLRHLRQQKEGHDGLDLEMNLNESKHRVEDEEFTEQGFNEHQMATLKKSELFAAEREREIRQVLQSVNEIAQIMKDLSVLVIDQGTILDRIDYNVQNVASSVEEGFKELKKVYFLSLALCHHHSRENSEERGNGDLCNGAHYHVLRHASPPDPQGNTVLI</sequence>
<keyword evidence="9" id="KW-0472">Membrane</keyword>
<evidence type="ECO:0000256" key="11">
    <source>
        <dbReference type="SAM" id="MobiDB-lite"/>
    </source>
</evidence>
<reference evidence="13" key="1">
    <citation type="submission" date="2022-12" db="EMBL/GenBank/DDBJ databases">
        <title>Draft genome assemblies for two species of Escallonia (Escalloniales).</title>
        <authorList>
            <person name="Chanderbali A."/>
            <person name="Dervinis C."/>
            <person name="Anghel I."/>
            <person name="Soltis D."/>
            <person name="Soltis P."/>
            <person name="Zapata F."/>
        </authorList>
    </citation>
    <scope>NUCLEOTIDE SEQUENCE</scope>
    <source>
        <strain evidence="13">UCBG64.0493</strain>
        <tissue evidence="13">Leaf</tissue>
    </source>
</reference>
<dbReference type="InterPro" id="IPR000727">
    <property type="entry name" value="T_SNARE_dom"/>
</dbReference>
<evidence type="ECO:0000313" key="13">
    <source>
        <dbReference type="EMBL" id="KAK3020562.1"/>
    </source>
</evidence>
<dbReference type="GO" id="GO:0005484">
    <property type="term" value="F:SNAP receptor activity"/>
    <property type="evidence" value="ECO:0007669"/>
    <property type="project" value="InterPro"/>
</dbReference>
<evidence type="ECO:0000256" key="9">
    <source>
        <dbReference type="ARBA" id="ARBA00023136"/>
    </source>
</evidence>
<evidence type="ECO:0000256" key="10">
    <source>
        <dbReference type="RuleBase" id="RU003858"/>
    </source>
</evidence>
<gene>
    <name evidence="13" type="ORF">RJ639_046912</name>
</gene>
<proteinExistence type="inferred from homology"/>
<evidence type="ECO:0000256" key="5">
    <source>
        <dbReference type="ARBA" id="ARBA00022927"/>
    </source>
</evidence>
<evidence type="ECO:0000256" key="4">
    <source>
        <dbReference type="ARBA" id="ARBA00022692"/>
    </source>
</evidence>
<dbReference type="GO" id="GO:0006886">
    <property type="term" value="P:intracellular protein transport"/>
    <property type="evidence" value="ECO:0007669"/>
    <property type="project" value="InterPro"/>
</dbReference>
<dbReference type="GO" id="GO:0048278">
    <property type="term" value="P:vesicle docking"/>
    <property type="evidence" value="ECO:0007669"/>
    <property type="project" value="TreeGrafter"/>
</dbReference>
<dbReference type="InterPro" id="IPR010989">
    <property type="entry name" value="SNARE"/>
</dbReference>
<dbReference type="InterPro" id="IPR006012">
    <property type="entry name" value="Syntaxin/epimorphin_CS"/>
</dbReference>
<evidence type="ECO:0000256" key="8">
    <source>
        <dbReference type="ARBA" id="ARBA00023054"/>
    </source>
</evidence>
<keyword evidence="7" id="KW-0333">Golgi apparatus</keyword>
<evidence type="ECO:0000256" key="6">
    <source>
        <dbReference type="ARBA" id="ARBA00022989"/>
    </source>
</evidence>
<keyword evidence="14" id="KW-1185">Reference proteome</keyword>
<dbReference type="EMBL" id="JAVXUP010000807">
    <property type="protein sequence ID" value="KAK3020562.1"/>
    <property type="molecule type" value="Genomic_DNA"/>
</dbReference>
<keyword evidence="6" id="KW-1133">Transmembrane helix</keyword>
<dbReference type="Proteomes" id="UP001188597">
    <property type="component" value="Unassembled WGS sequence"/>
</dbReference>
<name>A0AA88W458_9ASTE</name>
<dbReference type="GO" id="GO:0031201">
    <property type="term" value="C:SNARE complex"/>
    <property type="evidence" value="ECO:0007669"/>
    <property type="project" value="TreeGrafter"/>
</dbReference>
<keyword evidence="3" id="KW-0813">Transport</keyword>
<evidence type="ECO:0000256" key="2">
    <source>
        <dbReference type="ARBA" id="ARBA00009063"/>
    </source>
</evidence>
<keyword evidence="4" id="KW-0812">Transmembrane</keyword>
<dbReference type="PANTHER" id="PTHR19957">
    <property type="entry name" value="SYNTAXIN"/>
    <property type="match status" value="1"/>
</dbReference>
<dbReference type="CDD" id="cd15845">
    <property type="entry name" value="SNARE_syntaxin16"/>
    <property type="match status" value="1"/>
</dbReference>
<dbReference type="InterPro" id="IPR006011">
    <property type="entry name" value="Syntaxin_N"/>
</dbReference>
<dbReference type="AlphaFoldDB" id="A0AA88W458"/>
<dbReference type="GO" id="GO:0000139">
    <property type="term" value="C:Golgi membrane"/>
    <property type="evidence" value="ECO:0007669"/>
    <property type="project" value="UniProtKB-SubCell"/>
</dbReference>
<dbReference type="SUPFAM" id="SSF47661">
    <property type="entry name" value="t-snare proteins"/>
    <property type="match status" value="1"/>
</dbReference>
<dbReference type="PANTHER" id="PTHR19957:SF83">
    <property type="entry name" value="SYNTAXIN-16"/>
    <property type="match status" value="1"/>
</dbReference>
<evidence type="ECO:0000256" key="3">
    <source>
        <dbReference type="ARBA" id="ARBA00022448"/>
    </source>
</evidence>
<evidence type="ECO:0000259" key="12">
    <source>
        <dbReference type="PROSITE" id="PS50192"/>
    </source>
</evidence>
<dbReference type="InterPro" id="IPR045242">
    <property type="entry name" value="Syntaxin"/>
</dbReference>
<organism evidence="13 14">
    <name type="scientific">Escallonia herrerae</name>
    <dbReference type="NCBI Taxonomy" id="1293975"/>
    <lineage>
        <taxon>Eukaryota</taxon>
        <taxon>Viridiplantae</taxon>
        <taxon>Streptophyta</taxon>
        <taxon>Embryophyta</taxon>
        <taxon>Tracheophyta</taxon>
        <taxon>Spermatophyta</taxon>
        <taxon>Magnoliopsida</taxon>
        <taxon>eudicotyledons</taxon>
        <taxon>Gunneridae</taxon>
        <taxon>Pentapetalae</taxon>
        <taxon>asterids</taxon>
        <taxon>campanulids</taxon>
        <taxon>Escalloniales</taxon>
        <taxon>Escalloniaceae</taxon>
        <taxon>Escallonia</taxon>
    </lineage>
</organism>
<dbReference type="Gene3D" id="1.20.58.70">
    <property type="match status" value="1"/>
</dbReference>
<comment type="similarity">
    <text evidence="2 10">Belongs to the syntaxin family.</text>
</comment>
<evidence type="ECO:0000256" key="7">
    <source>
        <dbReference type="ARBA" id="ARBA00023034"/>
    </source>
</evidence>
<accession>A0AA88W458</accession>
<feature type="domain" description="T-SNARE coiled-coil homology" evidence="12">
    <location>
        <begin position="370"/>
        <end position="432"/>
    </location>
</feature>
<dbReference type="PROSITE" id="PS00914">
    <property type="entry name" value="SYNTAXIN"/>
    <property type="match status" value="1"/>
</dbReference>
<dbReference type="PROSITE" id="PS50192">
    <property type="entry name" value="T_SNARE"/>
    <property type="match status" value="1"/>
</dbReference>